<organism evidence="2 3">
    <name type="scientific">Halteria grandinella</name>
    <dbReference type="NCBI Taxonomy" id="5974"/>
    <lineage>
        <taxon>Eukaryota</taxon>
        <taxon>Sar</taxon>
        <taxon>Alveolata</taxon>
        <taxon>Ciliophora</taxon>
        <taxon>Intramacronucleata</taxon>
        <taxon>Spirotrichea</taxon>
        <taxon>Stichotrichia</taxon>
        <taxon>Sporadotrichida</taxon>
        <taxon>Halteriidae</taxon>
        <taxon>Halteria</taxon>
    </lineage>
</organism>
<reference evidence="2" key="1">
    <citation type="submission" date="2019-06" db="EMBL/GenBank/DDBJ databases">
        <authorList>
            <person name="Zheng W."/>
        </authorList>
    </citation>
    <scope>NUCLEOTIDE SEQUENCE</scope>
    <source>
        <strain evidence="2">QDHG01</strain>
    </source>
</reference>
<accession>A0A8J8NM33</accession>
<gene>
    <name evidence="2" type="ORF">FGO68_gene5982</name>
</gene>
<evidence type="ECO:0000313" key="2">
    <source>
        <dbReference type="EMBL" id="TNV77338.1"/>
    </source>
</evidence>
<evidence type="ECO:0000313" key="3">
    <source>
        <dbReference type="Proteomes" id="UP000785679"/>
    </source>
</evidence>
<proteinExistence type="inferred from homology"/>
<keyword evidence="3" id="KW-1185">Reference proteome</keyword>
<dbReference type="PANTHER" id="PTHR13238">
    <property type="entry name" value="PROTEIN C21ORF59"/>
    <property type="match status" value="1"/>
</dbReference>
<protein>
    <submittedName>
        <fullName evidence="2">Uncharacterized protein</fullName>
    </submittedName>
</protein>
<dbReference type="OrthoDB" id="276065at2759"/>
<comment type="caution">
    <text evidence="2">The sequence shown here is derived from an EMBL/GenBank/DDBJ whole genome shotgun (WGS) entry which is preliminary data.</text>
</comment>
<dbReference type="InterPro" id="IPR021298">
    <property type="entry name" value="CFAP298"/>
</dbReference>
<dbReference type="Pfam" id="PF11069">
    <property type="entry name" value="CFAP298"/>
    <property type="match status" value="1"/>
</dbReference>
<comment type="similarity">
    <text evidence="1">Belongs to the CFAP298 family.</text>
</comment>
<evidence type="ECO:0000256" key="1">
    <source>
        <dbReference type="ARBA" id="ARBA00009619"/>
    </source>
</evidence>
<dbReference type="EMBL" id="RRYP01012077">
    <property type="protein sequence ID" value="TNV77338.1"/>
    <property type="molecule type" value="Genomic_DNA"/>
</dbReference>
<dbReference type="Proteomes" id="UP000785679">
    <property type="component" value="Unassembled WGS sequence"/>
</dbReference>
<sequence>MVILHLKKTDLNQFLYETYCGIKCEDLLNELCEINNLRLKLDRAAISLEDLATKGPMKPEELRGLKDYDEYVKNEDLTTINGLKKMPPKVGTREVPDDTHYRTGWLLSEDMTKKMLEQAMVTKELIHISQVAKKVCLTKAQMMEQLDIIRGLMMMAYPAYYGLGEWEPIKVILENREEFDEKMDLSDDLWADKSSLWICGKELQTGKCFSDYYGNNEKQKFVVKVQKRGTGAPAREALIDQDTHRKMLAFYHKKQEEQKKLEDDNEDAYMNSAWADSKQLKSSLQGTGGVKWKF</sequence>
<dbReference type="AlphaFoldDB" id="A0A8J8NM33"/>
<dbReference type="GO" id="GO:0003352">
    <property type="term" value="P:regulation of cilium movement"/>
    <property type="evidence" value="ECO:0007669"/>
    <property type="project" value="InterPro"/>
</dbReference>
<name>A0A8J8NM33_HALGN</name>
<dbReference type="PANTHER" id="PTHR13238:SF0">
    <property type="entry name" value="CILIA- AND FLAGELLA-ASSOCIATED PROTEIN 298"/>
    <property type="match status" value="1"/>
</dbReference>